<feature type="compositionally biased region" description="Basic and acidic residues" evidence="1">
    <location>
        <begin position="31"/>
        <end position="63"/>
    </location>
</feature>
<name>A0AAW1XGX7_RUBAR</name>
<accession>A0AAW1XGX7</accession>
<reference evidence="2 3" key="1">
    <citation type="journal article" date="2023" name="G3 (Bethesda)">
        <title>A chromosome-length genome assembly and annotation of blackberry (Rubus argutus, cv. 'Hillquist').</title>
        <authorList>
            <person name="Bruna T."/>
            <person name="Aryal R."/>
            <person name="Dudchenko O."/>
            <person name="Sargent D.J."/>
            <person name="Mead D."/>
            <person name="Buti M."/>
            <person name="Cavallini A."/>
            <person name="Hytonen T."/>
            <person name="Andres J."/>
            <person name="Pham M."/>
            <person name="Weisz D."/>
            <person name="Mascagni F."/>
            <person name="Usai G."/>
            <person name="Natali L."/>
            <person name="Bassil N."/>
            <person name="Fernandez G.E."/>
            <person name="Lomsadze A."/>
            <person name="Armour M."/>
            <person name="Olukolu B."/>
            <person name="Poorten T."/>
            <person name="Britton C."/>
            <person name="Davik J."/>
            <person name="Ashrafi H."/>
            <person name="Aiden E.L."/>
            <person name="Borodovsky M."/>
            <person name="Worthington M."/>
        </authorList>
    </citation>
    <scope>NUCLEOTIDE SEQUENCE [LARGE SCALE GENOMIC DNA]</scope>
    <source>
        <strain evidence="2">PI 553951</strain>
    </source>
</reference>
<dbReference type="Proteomes" id="UP001457282">
    <property type="component" value="Unassembled WGS sequence"/>
</dbReference>
<feature type="region of interest" description="Disordered" evidence="1">
    <location>
        <begin position="1"/>
        <end position="80"/>
    </location>
</feature>
<comment type="caution">
    <text evidence="2">The sequence shown here is derived from an EMBL/GenBank/DDBJ whole genome shotgun (WGS) entry which is preliminary data.</text>
</comment>
<protein>
    <submittedName>
        <fullName evidence="2">Uncharacterized protein</fullName>
    </submittedName>
</protein>
<keyword evidence="3" id="KW-1185">Reference proteome</keyword>
<evidence type="ECO:0000313" key="3">
    <source>
        <dbReference type="Proteomes" id="UP001457282"/>
    </source>
</evidence>
<feature type="compositionally biased region" description="Polar residues" evidence="1">
    <location>
        <begin position="1"/>
        <end position="11"/>
    </location>
</feature>
<evidence type="ECO:0000256" key="1">
    <source>
        <dbReference type="SAM" id="MobiDB-lite"/>
    </source>
</evidence>
<proteinExistence type="predicted"/>
<gene>
    <name evidence="2" type="ORF">M0R45_012942</name>
</gene>
<sequence length="173" mass="19224">MSTPESGQGQNPKKPLAKRPESDQVPNTEQPEAKRPKLGDPQPKEVGDPQPKELGDPQPKELGDDTGMGSQSSSKRRKSKVDWDLRYCLICSKMVDHSTPECPDKSKGYGILCFVCKGPCKSSNDVHKGRQMECIKFCGICGSQAKHWSDDCPYEDSKYFYGVKPNTSDDYGF</sequence>
<dbReference type="EMBL" id="JBEDUW010000003">
    <property type="protein sequence ID" value="KAK9936080.1"/>
    <property type="molecule type" value="Genomic_DNA"/>
</dbReference>
<evidence type="ECO:0000313" key="2">
    <source>
        <dbReference type="EMBL" id="KAK9936080.1"/>
    </source>
</evidence>
<dbReference type="AlphaFoldDB" id="A0AAW1XGX7"/>
<organism evidence="2 3">
    <name type="scientific">Rubus argutus</name>
    <name type="common">Southern blackberry</name>
    <dbReference type="NCBI Taxonomy" id="59490"/>
    <lineage>
        <taxon>Eukaryota</taxon>
        <taxon>Viridiplantae</taxon>
        <taxon>Streptophyta</taxon>
        <taxon>Embryophyta</taxon>
        <taxon>Tracheophyta</taxon>
        <taxon>Spermatophyta</taxon>
        <taxon>Magnoliopsida</taxon>
        <taxon>eudicotyledons</taxon>
        <taxon>Gunneridae</taxon>
        <taxon>Pentapetalae</taxon>
        <taxon>rosids</taxon>
        <taxon>fabids</taxon>
        <taxon>Rosales</taxon>
        <taxon>Rosaceae</taxon>
        <taxon>Rosoideae</taxon>
        <taxon>Rosoideae incertae sedis</taxon>
        <taxon>Rubus</taxon>
    </lineage>
</organism>